<feature type="binding site" evidence="2">
    <location>
        <position position="61"/>
    </location>
    <ligand>
        <name>Mg(2+)</name>
        <dbReference type="ChEBI" id="CHEBI:18420"/>
        <label>4</label>
    </ligand>
</feature>
<feature type="binding site" evidence="2">
    <location>
        <position position="251"/>
    </location>
    <ligand>
        <name>ATP</name>
        <dbReference type="ChEBI" id="CHEBI:30616"/>
    </ligand>
</feature>
<evidence type="ECO:0000313" key="7">
    <source>
        <dbReference type="Proteomes" id="UP000005952"/>
    </source>
</evidence>
<feature type="binding site" evidence="2">
    <location>
        <position position="106"/>
    </location>
    <ligand>
        <name>Mg(2+)</name>
        <dbReference type="ChEBI" id="CHEBI:18420"/>
        <label>4</label>
    </ligand>
</feature>
<sequence>MKENLQRLRKAAPNLKATDMPGTPFERDKNGPRVESETELIQTYLVPLAEGMPGAFGLRDDAAVIPHAPGIDLVFSSDPIIAGVHFFPDDRPADIARKALACNVSDMAAKGAEPLAYLLTLALPEAPERAWIADFAKGLRAAQTEFGCKLIGGDTDRTPGPLSIGITIIGSVPSGAFVPRHGSKAGDHVFITGTIGDAALGLALRREPSLFKDRLSESDREFLLDRYLRPRPRSALAAAVRTHARAALDISDGLVKDLTRLAGPLGLALKFDVIPLSSSVRAALAADPKVQDAILAGGGDYELLIAVSPEKAEKFLASAAKTGIAVRDVGVLDAGTHVAVLDSRGNRIEPRHPGYDHFLR</sequence>
<feature type="binding site" evidence="2">
    <location>
        <position position="106"/>
    </location>
    <ligand>
        <name>Mg(2+)</name>
        <dbReference type="ChEBI" id="CHEBI:18420"/>
        <label>3</label>
    </ligand>
</feature>
<dbReference type="GO" id="GO:0009030">
    <property type="term" value="F:thiamine-phosphate kinase activity"/>
    <property type="evidence" value="ECO:0007669"/>
    <property type="project" value="UniProtKB-UniRule"/>
</dbReference>
<evidence type="ECO:0000259" key="4">
    <source>
        <dbReference type="Pfam" id="PF00586"/>
    </source>
</evidence>
<dbReference type="HAMAP" id="MF_02128">
    <property type="entry name" value="TMP_kinase"/>
    <property type="match status" value="1"/>
</dbReference>
<accession>N0B7L8</accession>
<evidence type="ECO:0000313" key="6">
    <source>
        <dbReference type="EMBL" id="AGK58267.1"/>
    </source>
</evidence>
<feature type="binding site" evidence="2">
    <location>
        <position position="78"/>
    </location>
    <ligand>
        <name>Mg(2+)</name>
        <dbReference type="ChEBI" id="CHEBI:18420"/>
        <label>1</label>
    </ligand>
</feature>
<feature type="binding site" evidence="2">
    <location>
        <position position="77"/>
    </location>
    <ligand>
        <name>Mg(2+)</name>
        <dbReference type="ChEBI" id="CHEBI:18420"/>
        <label>1</label>
    </ligand>
</feature>
<feature type="binding site" evidence="2">
    <location>
        <position position="78"/>
    </location>
    <ligand>
        <name>Mg(2+)</name>
        <dbReference type="ChEBI" id="CHEBI:18420"/>
        <label>2</label>
    </ligand>
</feature>
<dbReference type="GO" id="GO:0009229">
    <property type="term" value="P:thiamine diphosphate biosynthetic process"/>
    <property type="evidence" value="ECO:0007669"/>
    <property type="project" value="UniProtKB-UniRule"/>
</dbReference>
<dbReference type="SUPFAM" id="SSF56042">
    <property type="entry name" value="PurM C-terminal domain-like"/>
    <property type="match status" value="1"/>
</dbReference>
<keyword evidence="2 6" id="KW-0418">Kinase</keyword>
<keyword evidence="2" id="KW-0479">Metal-binding</keyword>
<dbReference type="InterPro" id="IPR036676">
    <property type="entry name" value="PurM-like_C_sf"/>
</dbReference>
<comment type="miscellaneous">
    <text evidence="2">Reaction mechanism of ThiL seems to utilize a direct, inline transfer of the gamma-phosphate of ATP to TMP rather than a phosphorylated enzyme intermediate.</text>
</comment>
<keyword evidence="2" id="KW-0547">Nucleotide-binding</keyword>
<protein>
    <recommendedName>
        <fullName evidence="2">Thiamine-monophosphate kinase</fullName>
        <shortName evidence="2">TMP kinase</shortName>
        <shortName evidence="2">Thiamine-phosphate kinase</shortName>
        <ecNumber evidence="2">2.7.4.16</ecNumber>
    </recommendedName>
</protein>
<gene>
    <name evidence="2" type="primary">thiL</name>
    <name evidence="6" type="ORF">HYPDE_32973</name>
</gene>
<dbReference type="UniPathway" id="UPA00060">
    <property type="reaction ID" value="UER00142"/>
</dbReference>
<evidence type="ECO:0000256" key="1">
    <source>
        <dbReference type="ARBA" id="ARBA00022977"/>
    </source>
</evidence>
<feature type="binding site" evidence="2">
    <location>
        <position position="180"/>
    </location>
    <ligand>
        <name>ATP</name>
        <dbReference type="ChEBI" id="CHEBI:30616"/>
    </ligand>
</feature>
<dbReference type="SUPFAM" id="SSF55326">
    <property type="entry name" value="PurM N-terminal domain-like"/>
    <property type="match status" value="1"/>
</dbReference>
<reference evidence="6 7" key="1">
    <citation type="journal article" date="2013" name="Genome Announc.">
        <title>Genome sequences for three denitrifying bacterial strains isolated from a uranium- and nitrate-contaminated subsurface environment.</title>
        <authorList>
            <person name="Venkatramanan R."/>
            <person name="Prakash O."/>
            <person name="Woyke T."/>
            <person name="Chain P."/>
            <person name="Goodwin L.A."/>
            <person name="Watson D."/>
            <person name="Brooks S."/>
            <person name="Kostka J.E."/>
            <person name="Green S.J."/>
        </authorList>
    </citation>
    <scope>NUCLEOTIDE SEQUENCE [LARGE SCALE GENOMIC DNA]</scope>
    <source>
        <strain evidence="6 7">1NES1</strain>
    </source>
</reference>
<dbReference type="EC" id="2.7.4.16" evidence="2"/>
<keyword evidence="2" id="KW-0067">ATP-binding</keyword>
<feature type="binding site" evidence="2">
    <location>
        <position position="154"/>
    </location>
    <ligand>
        <name>Mg(2+)</name>
        <dbReference type="ChEBI" id="CHEBI:18420"/>
        <label>1</label>
    </ligand>
</feature>
<dbReference type="PANTHER" id="PTHR30270">
    <property type="entry name" value="THIAMINE-MONOPHOSPHATE KINASE"/>
    <property type="match status" value="1"/>
</dbReference>
<proteinExistence type="inferred from homology"/>
<dbReference type="InterPro" id="IPR010918">
    <property type="entry name" value="PurM-like_C_dom"/>
</dbReference>
<dbReference type="AlphaFoldDB" id="N0B7L8"/>
<keyword evidence="1 2" id="KW-0784">Thiamine biosynthesis</keyword>
<dbReference type="GO" id="GO:0009228">
    <property type="term" value="P:thiamine biosynthetic process"/>
    <property type="evidence" value="ECO:0007669"/>
    <property type="project" value="UniProtKB-KW"/>
</dbReference>
<dbReference type="Gene3D" id="3.30.1330.10">
    <property type="entry name" value="PurM-like, N-terminal domain"/>
    <property type="match status" value="1"/>
</dbReference>
<name>N0B7L8_9HYPH</name>
<evidence type="ECO:0000256" key="2">
    <source>
        <dbReference type="HAMAP-Rule" id="MF_02128"/>
    </source>
</evidence>
<dbReference type="Gene3D" id="3.90.650.10">
    <property type="entry name" value="PurM-like C-terminal domain"/>
    <property type="match status" value="1"/>
</dbReference>
<keyword evidence="2" id="KW-0808">Transferase</keyword>
<keyword evidence="2" id="KW-0460">Magnesium</keyword>
<comment type="caution">
    <text evidence="2">Lacks conserved residue(s) required for the propagation of feature annotation.</text>
</comment>
<dbReference type="GO" id="GO:0000287">
    <property type="term" value="F:magnesium ion binding"/>
    <property type="evidence" value="ECO:0007669"/>
    <property type="project" value="UniProtKB-UniRule"/>
</dbReference>
<comment type="pathway">
    <text evidence="2">Cofactor biosynthesis; thiamine diphosphate biosynthesis; thiamine diphosphate from thiamine phosphate: step 1/1.</text>
</comment>
<dbReference type="KEGG" id="hdt:HYPDE_32973"/>
<feature type="binding site" evidence="2">
    <location>
        <position position="76"/>
    </location>
    <ligand>
        <name>Mg(2+)</name>
        <dbReference type="ChEBI" id="CHEBI:18420"/>
        <label>4</label>
    </ligand>
</feature>
<dbReference type="Pfam" id="PF02769">
    <property type="entry name" value="AIRS_C"/>
    <property type="match status" value="1"/>
</dbReference>
<comment type="similarity">
    <text evidence="2">Belongs to the thiamine-monophosphate kinase family.</text>
</comment>
<organism evidence="6 7">
    <name type="scientific">Hyphomicrobium denitrificans 1NES1</name>
    <dbReference type="NCBI Taxonomy" id="670307"/>
    <lineage>
        <taxon>Bacteria</taxon>
        <taxon>Pseudomonadati</taxon>
        <taxon>Pseudomonadota</taxon>
        <taxon>Alphaproteobacteria</taxon>
        <taxon>Hyphomicrobiales</taxon>
        <taxon>Hyphomicrobiaceae</taxon>
        <taxon>Hyphomicrobium</taxon>
    </lineage>
</organism>
<evidence type="ECO:0000256" key="3">
    <source>
        <dbReference type="SAM" id="MobiDB-lite"/>
    </source>
</evidence>
<keyword evidence="7" id="KW-1185">Reference proteome</keyword>
<feature type="binding site" evidence="2">
    <location>
        <position position="61"/>
    </location>
    <ligand>
        <name>Mg(2+)</name>
        <dbReference type="ChEBI" id="CHEBI:18420"/>
        <label>3</label>
    </ligand>
</feature>
<feature type="binding site" evidence="2">
    <location>
        <position position="252"/>
    </location>
    <ligand>
        <name>Mg(2+)</name>
        <dbReference type="ChEBI" id="CHEBI:18420"/>
        <label>5</label>
    </ligand>
</feature>
<dbReference type="InterPro" id="IPR006283">
    <property type="entry name" value="ThiL-like"/>
</dbReference>
<evidence type="ECO:0000259" key="5">
    <source>
        <dbReference type="Pfam" id="PF02769"/>
    </source>
</evidence>
<feature type="domain" description="PurM-like N-terminal" evidence="4">
    <location>
        <begin position="60"/>
        <end position="172"/>
    </location>
</feature>
<dbReference type="NCBIfam" id="TIGR01379">
    <property type="entry name" value="thiL"/>
    <property type="match status" value="1"/>
</dbReference>
<feature type="region of interest" description="Disordered" evidence="3">
    <location>
        <begin position="1"/>
        <end position="34"/>
    </location>
</feature>
<dbReference type="eggNOG" id="COG0611">
    <property type="taxonomic scope" value="Bacteria"/>
</dbReference>
<dbReference type="Proteomes" id="UP000005952">
    <property type="component" value="Chromosome"/>
</dbReference>
<dbReference type="GO" id="GO:0005524">
    <property type="term" value="F:ATP binding"/>
    <property type="evidence" value="ECO:0007669"/>
    <property type="project" value="UniProtKB-UniRule"/>
</dbReference>
<dbReference type="CDD" id="cd02194">
    <property type="entry name" value="ThiL"/>
    <property type="match status" value="1"/>
</dbReference>
<feature type="binding site" evidence="2">
    <location>
        <position position="249"/>
    </location>
    <ligand>
        <name>Mg(2+)</name>
        <dbReference type="ChEBI" id="CHEBI:18420"/>
        <label>3</label>
    </ligand>
</feature>
<feature type="compositionally biased region" description="Basic and acidic residues" evidence="3">
    <location>
        <begin position="25"/>
        <end position="34"/>
    </location>
</feature>
<feature type="domain" description="PurM-like C-terminal" evidence="5">
    <location>
        <begin position="184"/>
        <end position="340"/>
    </location>
</feature>
<dbReference type="PANTHER" id="PTHR30270:SF0">
    <property type="entry name" value="THIAMINE-MONOPHOSPHATE KINASE"/>
    <property type="match status" value="1"/>
</dbReference>
<dbReference type="Pfam" id="PF00586">
    <property type="entry name" value="AIRS"/>
    <property type="match status" value="1"/>
</dbReference>
<comment type="catalytic activity">
    <reaction evidence="2">
        <text>thiamine phosphate + ATP = thiamine diphosphate + ADP</text>
        <dbReference type="Rhea" id="RHEA:15913"/>
        <dbReference type="ChEBI" id="CHEBI:30616"/>
        <dbReference type="ChEBI" id="CHEBI:37575"/>
        <dbReference type="ChEBI" id="CHEBI:58937"/>
        <dbReference type="ChEBI" id="CHEBI:456216"/>
        <dbReference type="EC" id="2.7.4.16"/>
    </reaction>
</comment>
<dbReference type="HOGENOM" id="CLU_046964_3_0_5"/>
<dbReference type="InterPro" id="IPR016188">
    <property type="entry name" value="PurM-like_N"/>
</dbReference>
<comment type="function">
    <text evidence="2">Catalyzes the ATP-dependent phosphorylation of thiamine-monophosphate (TMP) to form thiamine-pyrophosphate (TPP), the active form of vitamin B1.</text>
</comment>
<dbReference type="InterPro" id="IPR036921">
    <property type="entry name" value="PurM-like_N_sf"/>
</dbReference>
<feature type="binding site" evidence="2">
    <location>
        <position position="85"/>
    </location>
    <ligand>
        <name>substrate</name>
    </ligand>
</feature>
<dbReference type="STRING" id="670307.HYPDE_32973"/>
<feature type="binding site" evidence="2">
    <location>
        <position position="106"/>
    </location>
    <ligand>
        <name>Mg(2+)</name>
        <dbReference type="ChEBI" id="CHEBI:18420"/>
        <label>2</label>
    </ligand>
</feature>
<dbReference type="EMBL" id="CP005587">
    <property type="protein sequence ID" value="AGK58267.1"/>
    <property type="molecule type" value="Genomic_DNA"/>
</dbReference>
<feature type="binding site" evidence="2">
    <location>
        <position position="355"/>
    </location>
    <ligand>
        <name>substrate</name>
    </ligand>
</feature>
<feature type="binding site" evidence="2">
    <location>
        <begin position="153"/>
        <end position="154"/>
    </location>
    <ligand>
        <name>ATP</name>
        <dbReference type="ChEBI" id="CHEBI:30616"/>
    </ligand>
</feature>
<dbReference type="PIRSF" id="PIRSF005303">
    <property type="entry name" value="Thiam_monoph_kin"/>
    <property type="match status" value="1"/>
</dbReference>